<comment type="caution">
    <text evidence="1">The sequence shown here is derived from an EMBL/GenBank/DDBJ whole genome shotgun (WGS) entry which is preliminary data.</text>
</comment>
<protein>
    <submittedName>
        <fullName evidence="1">Capsule assembly Wzi family protein</fullName>
    </submittedName>
</protein>
<evidence type="ECO:0000313" key="1">
    <source>
        <dbReference type="EMBL" id="GAA4416357.1"/>
    </source>
</evidence>
<organism evidence="1 2">
    <name type="scientific">Nibrella viscosa</name>
    <dbReference type="NCBI Taxonomy" id="1084524"/>
    <lineage>
        <taxon>Bacteria</taxon>
        <taxon>Pseudomonadati</taxon>
        <taxon>Bacteroidota</taxon>
        <taxon>Cytophagia</taxon>
        <taxon>Cytophagales</taxon>
        <taxon>Spirosomataceae</taxon>
        <taxon>Nibrella</taxon>
    </lineage>
</organism>
<gene>
    <name evidence="1" type="ORF">GCM10023187_47720</name>
</gene>
<dbReference type="InterPro" id="IPR026950">
    <property type="entry name" value="Caps_assemb_Wzi"/>
</dbReference>
<dbReference type="Proteomes" id="UP001500936">
    <property type="component" value="Unassembled WGS sequence"/>
</dbReference>
<dbReference type="Pfam" id="PF14052">
    <property type="entry name" value="Caps_assemb_Wzi"/>
    <property type="match status" value="1"/>
</dbReference>
<dbReference type="EMBL" id="BAABHB010000014">
    <property type="protein sequence ID" value="GAA4416357.1"/>
    <property type="molecule type" value="Genomic_DNA"/>
</dbReference>
<reference evidence="2" key="1">
    <citation type="journal article" date="2019" name="Int. J. Syst. Evol. Microbiol.">
        <title>The Global Catalogue of Microorganisms (GCM) 10K type strain sequencing project: providing services to taxonomists for standard genome sequencing and annotation.</title>
        <authorList>
            <consortium name="The Broad Institute Genomics Platform"/>
            <consortium name="The Broad Institute Genome Sequencing Center for Infectious Disease"/>
            <person name="Wu L."/>
            <person name="Ma J."/>
        </authorList>
    </citation>
    <scope>NUCLEOTIDE SEQUENCE [LARGE SCALE GENOMIC DNA]</scope>
    <source>
        <strain evidence="2">JCM 17925</strain>
    </source>
</reference>
<name>A0ABP8KTN7_9BACT</name>
<sequence>MEAGGMVASTSSMPFWLRTNQFGIVPLSAPVVTLRAYLVKSYARPDNMTAPKKWDWGFGINPVVNAGKTSQVLLPEAYLKGRFRALELYIGRRRELIGLGDSTLSSGFIIWSGNALPVPKVQLATTGYVPLTFLWSFLAINAGYAHAWYNVDYIKGAYLHQKYLFGRFGKPNWVVKAHIGVNHQVQWGGQADFLRNFPDRADADGRLPSSLKAYAAAVTGLIPSDWQTTDITAFDLYSVGNNLGSYDAGLEVDTRQMTFLLYHQHIFEDKSGLMLVNIPDGLTGLSWHRKNLMPATGRFRVNRVVLEFISTLDQSGATFYVPNSIYQGQDNYFNHAQYQQGWSYKGRTIGTPFIAPRTDFRPETQPLGQNFFPNTRVAVWYAGAEGQFLNGINWRLRTSFSRNYGSFVGEYPSVLNQFSALLSAQVPLPHLPGTVLTASLALDQGQMYVNTIGGFLSVKKNW</sequence>
<evidence type="ECO:0000313" key="2">
    <source>
        <dbReference type="Proteomes" id="UP001500936"/>
    </source>
</evidence>
<dbReference type="Gene3D" id="2.40.160.130">
    <property type="entry name" value="Capsule assembly protein Wzi"/>
    <property type="match status" value="1"/>
</dbReference>
<dbReference type="InterPro" id="IPR038636">
    <property type="entry name" value="Wzi_sf"/>
</dbReference>
<keyword evidence="2" id="KW-1185">Reference proteome</keyword>
<proteinExistence type="predicted"/>
<accession>A0ABP8KTN7</accession>